<dbReference type="AlphaFoldDB" id="A0A3B0YLE9"/>
<dbReference type="EMBL" id="UOFN01000046">
    <property type="protein sequence ID" value="VAW75089.1"/>
    <property type="molecule type" value="Genomic_DNA"/>
</dbReference>
<organism evidence="6">
    <name type="scientific">hydrothermal vent metagenome</name>
    <dbReference type="NCBI Taxonomy" id="652676"/>
    <lineage>
        <taxon>unclassified sequences</taxon>
        <taxon>metagenomes</taxon>
        <taxon>ecological metagenomes</taxon>
    </lineage>
</organism>
<dbReference type="SFLD" id="SFLDS00005">
    <property type="entry name" value="Isoprenoid_Synthase_Type_I"/>
    <property type="match status" value="1"/>
</dbReference>
<protein>
    <submittedName>
        <fullName evidence="6">Octaprenyl diphosphate synthase</fullName>
        <ecNumber evidence="6">2.5.1.90</ecNumber>
    </submittedName>
</protein>
<dbReference type="GO" id="GO:0008299">
    <property type="term" value="P:isoprenoid biosynthetic process"/>
    <property type="evidence" value="ECO:0007669"/>
    <property type="project" value="InterPro"/>
</dbReference>
<evidence type="ECO:0000256" key="3">
    <source>
        <dbReference type="ARBA" id="ARBA00022679"/>
    </source>
</evidence>
<keyword evidence="3 6" id="KW-0808">Transferase</keyword>
<evidence type="ECO:0000313" key="6">
    <source>
        <dbReference type="EMBL" id="VAW75089.1"/>
    </source>
</evidence>
<evidence type="ECO:0000256" key="4">
    <source>
        <dbReference type="ARBA" id="ARBA00022723"/>
    </source>
</evidence>
<accession>A0A3B0YLE9</accession>
<evidence type="ECO:0000256" key="1">
    <source>
        <dbReference type="ARBA" id="ARBA00001946"/>
    </source>
</evidence>
<dbReference type="PANTHER" id="PTHR12001">
    <property type="entry name" value="GERANYLGERANYL PYROPHOSPHATE SYNTHASE"/>
    <property type="match status" value="1"/>
</dbReference>
<dbReference type="CDD" id="cd00685">
    <property type="entry name" value="Trans_IPPS_HT"/>
    <property type="match status" value="1"/>
</dbReference>
<evidence type="ECO:0000256" key="2">
    <source>
        <dbReference type="ARBA" id="ARBA00006706"/>
    </source>
</evidence>
<dbReference type="GO" id="GO:0106350">
    <property type="term" value="F:all-trans-octaprenyl-diphosphate synthase activity"/>
    <property type="evidence" value="ECO:0007669"/>
    <property type="project" value="UniProtKB-EC"/>
</dbReference>
<dbReference type="Pfam" id="PF00348">
    <property type="entry name" value="polyprenyl_synt"/>
    <property type="match status" value="1"/>
</dbReference>
<dbReference type="NCBIfam" id="NF008140">
    <property type="entry name" value="PRK10888.1"/>
    <property type="match status" value="1"/>
</dbReference>
<dbReference type="InterPro" id="IPR033749">
    <property type="entry name" value="Polyprenyl_synt_CS"/>
</dbReference>
<evidence type="ECO:0000256" key="5">
    <source>
        <dbReference type="ARBA" id="ARBA00022842"/>
    </source>
</evidence>
<dbReference type="InterPro" id="IPR008949">
    <property type="entry name" value="Isoprenoid_synthase_dom_sf"/>
</dbReference>
<keyword evidence="5" id="KW-0460">Magnesium</keyword>
<keyword evidence="4" id="KW-0479">Metal-binding</keyword>
<sequence>MQELLKNQSTYMDIEDIRALVREDSGSVDALILERLHSDIALINELGRYIINSGGKRLRPLLVLLSARACGYRGQSHTELAAVIEFIHTATLLHDDVVDASSLRRGNQTANAIWGNEAAVLVGDFLYSRAFEMMVGVGSMKVMEILSTTTNIIAEGEVLQLLNCHDPETTEERYRDVIRFKTAKLFEASSRLGAILGKQSPVIEQAMARYGMHLGTAFQLIDDALDYGSSNQDIGKNIGDDLAEGKPTLPLIHAMKHGTPEQAKAIRHAIENGGLEHIDTVMDAIDSTQAIAYTAQSAQQEADLAIEALEEIPASPYREALYGLADFSVNRSY</sequence>
<dbReference type="PANTHER" id="PTHR12001:SF69">
    <property type="entry name" value="ALL TRANS-POLYPRENYL-DIPHOSPHATE SYNTHASE PDSS1"/>
    <property type="match status" value="1"/>
</dbReference>
<comment type="similarity">
    <text evidence="2">Belongs to the FPP/GGPP synthase family.</text>
</comment>
<comment type="cofactor">
    <cofactor evidence="1">
        <name>Mg(2+)</name>
        <dbReference type="ChEBI" id="CHEBI:18420"/>
    </cofactor>
</comment>
<dbReference type="SUPFAM" id="SSF48576">
    <property type="entry name" value="Terpenoid synthases"/>
    <property type="match status" value="1"/>
</dbReference>
<name>A0A3B0YLE9_9ZZZZ</name>
<dbReference type="FunFam" id="1.10.600.10:FF:000002">
    <property type="entry name" value="Octaprenyl diphosphate synthase"/>
    <property type="match status" value="1"/>
</dbReference>
<dbReference type="InterPro" id="IPR000092">
    <property type="entry name" value="Polyprenyl_synt"/>
</dbReference>
<gene>
    <name evidence="6" type="ORF">MNBD_GAMMA15-1913</name>
</gene>
<dbReference type="EC" id="2.5.1.90" evidence="6"/>
<dbReference type="GO" id="GO:0046872">
    <property type="term" value="F:metal ion binding"/>
    <property type="evidence" value="ECO:0007669"/>
    <property type="project" value="UniProtKB-KW"/>
</dbReference>
<proteinExistence type="inferred from homology"/>
<dbReference type="PROSITE" id="PS00723">
    <property type="entry name" value="POLYPRENYL_SYNTHASE_1"/>
    <property type="match status" value="1"/>
</dbReference>
<reference evidence="6" key="1">
    <citation type="submission" date="2018-06" db="EMBL/GenBank/DDBJ databases">
        <authorList>
            <person name="Zhirakovskaya E."/>
        </authorList>
    </citation>
    <scope>NUCLEOTIDE SEQUENCE</scope>
</reference>
<dbReference type="Gene3D" id="1.10.600.10">
    <property type="entry name" value="Farnesyl Diphosphate Synthase"/>
    <property type="match status" value="1"/>
</dbReference>